<comment type="caution">
    <text evidence="1">The sequence shown here is derived from an EMBL/GenBank/DDBJ whole genome shotgun (WGS) entry which is preliminary data.</text>
</comment>
<dbReference type="InterPro" id="IPR036249">
    <property type="entry name" value="Thioredoxin-like_sf"/>
</dbReference>
<dbReference type="Gene3D" id="3.40.30.10">
    <property type="entry name" value="Glutaredoxin"/>
    <property type="match status" value="1"/>
</dbReference>
<organism evidence="1 2">
    <name type="scientific">Mycoplasmoides fastidiosum</name>
    <dbReference type="NCBI Taxonomy" id="92758"/>
    <lineage>
        <taxon>Bacteria</taxon>
        <taxon>Bacillati</taxon>
        <taxon>Mycoplasmatota</taxon>
        <taxon>Mycoplasmoidales</taxon>
        <taxon>Mycoplasmoidaceae</taxon>
        <taxon>Mycoplasmoides</taxon>
    </lineage>
</organism>
<gene>
    <name evidence="1" type="ORF">J2Z62_000188</name>
</gene>
<protein>
    <recommendedName>
        <fullName evidence="3">Thioredoxin</fullName>
    </recommendedName>
</protein>
<dbReference type="SUPFAM" id="SSF52833">
    <property type="entry name" value="Thioredoxin-like"/>
    <property type="match status" value="1"/>
</dbReference>
<evidence type="ECO:0008006" key="3">
    <source>
        <dbReference type="Google" id="ProtNLM"/>
    </source>
</evidence>
<proteinExistence type="predicted"/>
<keyword evidence="2" id="KW-1185">Reference proteome</keyword>
<name>A0ABU0LYS6_9BACT</name>
<evidence type="ECO:0000313" key="1">
    <source>
        <dbReference type="EMBL" id="MDQ0513750.1"/>
    </source>
</evidence>
<accession>A0ABU0LYS6</accession>
<sequence>MSGFKLIKLSELEKILDDTSQPLDKPLVVLFKWEKCGVCTVNVPIIEKLLSSPEVIGTTYNYWIDVDKEDIWEEDQNNPRWQITVAPTYHVYDKNRKLVFEHRAFLSLEILKDVIQKQI</sequence>
<evidence type="ECO:0000313" key="2">
    <source>
        <dbReference type="Proteomes" id="UP001240643"/>
    </source>
</evidence>
<dbReference type="RefSeq" id="WP_256547550.1">
    <property type="nucleotide sequence ID" value="NZ_CP101809.1"/>
</dbReference>
<dbReference type="Proteomes" id="UP001240643">
    <property type="component" value="Unassembled WGS sequence"/>
</dbReference>
<dbReference type="EMBL" id="JAUSWO010000001">
    <property type="protein sequence ID" value="MDQ0513750.1"/>
    <property type="molecule type" value="Genomic_DNA"/>
</dbReference>
<reference evidence="1" key="1">
    <citation type="submission" date="2023-07" db="EMBL/GenBank/DDBJ databases">
        <title>Genomic Encyclopedia of Type Strains, Phase IV (KMG-IV): sequencing the most valuable type-strain genomes for metagenomic binning, comparative biology and taxonomic classification.</title>
        <authorList>
            <person name="Goeker M."/>
        </authorList>
    </citation>
    <scope>NUCLEOTIDE SEQUENCE [LARGE SCALE GENOMIC DNA]</scope>
    <source>
        <strain evidence="1">DSM 21204</strain>
    </source>
</reference>
<dbReference type="CDD" id="cd02947">
    <property type="entry name" value="TRX_family"/>
    <property type="match status" value="1"/>
</dbReference>